<evidence type="ECO:0000313" key="2">
    <source>
        <dbReference type="Proteomes" id="UP000479710"/>
    </source>
</evidence>
<protein>
    <submittedName>
        <fullName evidence="1">Uncharacterized protein</fullName>
    </submittedName>
</protein>
<name>A0A6G1ESG5_9ORYZ</name>
<gene>
    <name evidence="1" type="ORF">E2562_034005</name>
</gene>
<reference evidence="1 2" key="1">
    <citation type="submission" date="2019-11" db="EMBL/GenBank/DDBJ databases">
        <title>Whole genome sequence of Oryza granulata.</title>
        <authorList>
            <person name="Li W."/>
        </authorList>
    </citation>
    <scope>NUCLEOTIDE SEQUENCE [LARGE SCALE GENOMIC DNA]</scope>
    <source>
        <strain evidence="2">cv. Menghai</strain>
        <tissue evidence="1">Leaf</tissue>
    </source>
</reference>
<keyword evidence="2" id="KW-1185">Reference proteome</keyword>
<dbReference type="Proteomes" id="UP000479710">
    <property type="component" value="Unassembled WGS sequence"/>
</dbReference>
<evidence type="ECO:0000313" key="1">
    <source>
        <dbReference type="EMBL" id="KAF0927512.1"/>
    </source>
</evidence>
<accession>A0A6G1ESG5</accession>
<dbReference type="EMBL" id="SPHZ02000003">
    <property type="protein sequence ID" value="KAF0927512.1"/>
    <property type="molecule type" value="Genomic_DNA"/>
</dbReference>
<sequence length="131" mass="14513">MPDSVRFVELRDSVSDQAVRWPELPEVEGGVAFSLYPAEKEDKLVQRPRSAPGRVTLLRSVEGSASSGVLQIRSKQLSFEDLRQDTALMVRREQDVALLEGGVQVVALMDEAAPEMAHAMPMPREMATIHI</sequence>
<organism evidence="1 2">
    <name type="scientific">Oryza meyeriana var. granulata</name>
    <dbReference type="NCBI Taxonomy" id="110450"/>
    <lineage>
        <taxon>Eukaryota</taxon>
        <taxon>Viridiplantae</taxon>
        <taxon>Streptophyta</taxon>
        <taxon>Embryophyta</taxon>
        <taxon>Tracheophyta</taxon>
        <taxon>Spermatophyta</taxon>
        <taxon>Magnoliopsida</taxon>
        <taxon>Liliopsida</taxon>
        <taxon>Poales</taxon>
        <taxon>Poaceae</taxon>
        <taxon>BOP clade</taxon>
        <taxon>Oryzoideae</taxon>
        <taxon>Oryzeae</taxon>
        <taxon>Oryzinae</taxon>
        <taxon>Oryza</taxon>
        <taxon>Oryza meyeriana</taxon>
    </lineage>
</organism>
<comment type="caution">
    <text evidence="1">The sequence shown here is derived from an EMBL/GenBank/DDBJ whole genome shotgun (WGS) entry which is preliminary data.</text>
</comment>
<proteinExistence type="predicted"/>
<dbReference type="AlphaFoldDB" id="A0A6G1ESG5"/>